<evidence type="ECO:0000313" key="2">
    <source>
        <dbReference type="Proteomes" id="UP000722625"/>
    </source>
</evidence>
<keyword evidence="2" id="KW-1185">Reference proteome</keyword>
<organism evidence="1 2">
    <name type="scientific">Flavobacterium psychroterrae</name>
    <dbReference type="NCBI Taxonomy" id="2133767"/>
    <lineage>
        <taxon>Bacteria</taxon>
        <taxon>Pseudomonadati</taxon>
        <taxon>Bacteroidota</taxon>
        <taxon>Flavobacteriia</taxon>
        <taxon>Flavobacteriales</taxon>
        <taxon>Flavobacteriaceae</taxon>
        <taxon>Flavobacterium</taxon>
    </lineage>
</organism>
<gene>
    <name evidence="1" type="ORF">KHA90_25175</name>
</gene>
<feature type="non-terminal residue" evidence="1">
    <location>
        <position position="1"/>
    </location>
</feature>
<name>A0ABS5PJ11_9FLAO</name>
<accession>A0ABS5PJ11</accession>
<proteinExistence type="predicted"/>
<evidence type="ECO:0000313" key="1">
    <source>
        <dbReference type="EMBL" id="MBS7234287.1"/>
    </source>
</evidence>
<feature type="non-terminal residue" evidence="1">
    <location>
        <position position="116"/>
    </location>
</feature>
<dbReference type="Proteomes" id="UP000722625">
    <property type="component" value="Unassembled WGS sequence"/>
</dbReference>
<sequence>NGDKQLDGILKGIWDRNGYKRGTLDSHVSTETVPILSSLILTGNHSPDDEALITRLLWLDMSKNTFTDDEVKKYDELADMTEKGISSFTDDLLKERKRFFTDFKTKFRLYKTSISA</sequence>
<reference evidence="1 2" key="1">
    <citation type="journal article" date="2018" name="Int. J. Syst. Evol. Microbiol.">
        <title>Flavobacterium chryseum sp. nov. and Flavobacterium psychroterrae sp. nov., novel environmental bacteria isolated from Antarctica.</title>
        <authorList>
            <person name="Kralova S."/>
            <person name="Svec P."/>
            <person name="Busse H.J."/>
            <person name="Stankova E."/>
            <person name="Vaczi P."/>
            <person name="Sedlacek I."/>
        </authorList>
    </citation>
    <scope>NUCLEOTIDE SEQUENCE [LARGE SCALE GENOMIC DNA]</scope>
    <source>
        <strain evidence="1 2">CCM 8827</strain>
    </source>
</reference>
<comment type="caution">
    <text evidence="1">The sequence shown here is derived from an EMBL/GenBank/DDBJ whole genome shotgun (WGS) entry which is preliminary data.</text>
</comment>
<dbReference type="EMBL" id="JAGYVZ010000088">
    <property type="protein sequence ID" value="MBS7234287.1"/>
    <property type="molecule type" value="Genomic_DNA"/>
</dbReference>
<protein>
    <submittedName>
        <fullName evidence="1">DNA primase</fullName>
    </submittedName>
</protein>